<evidence type="ECO:0000313" key="1">
    <source>
        <dbReference type="EMBL" id="EOZ96619.1"/>
    </source>
</evidence>
<dbReference type="AlphaFoldDB" id="S2DCJ3"/>
<protein>
    <submittedName>
        <fullName evidence="1">Uncharacterized protein</fullName>
    </submittedName>
</protein>
<organism evidence="1 2">
    <name type="scientific">Indibacter alkaliphilus (strain CCUG 57479 / KCTC 22604 / LW1)</name>
    <dbReference type="NCBI Taxonomy" id="1189612"/>
    <lineage>
        <taxon>Bacteria</taxon>
        <taxon>Pseudomonadati</taxon>
        <taxon>Bacteroidota</taxon>
        <taxon>Cytophagia</taxon>
        <taxon>Cytophagales</taxon>
        <taxon>Cyclobacteriaceae</taxon>
    </lineage>
</organism>
<name>S2DCJ3_INDAL</name>
<evidence type="ECO:0000313" key="2">
    <source>
        <dbReference type="Proteomes" id="UP000006073"/>
    </source>
</evidence>
<keyword evidence="2" id="KW-1185">Reference proteome</keyword>
<reference evidence="1 2" key="1">
    <citation type="journal article" date="2013" name="Genome Announc.">
        <title>Draft Genome Sequence of Indibacter alkaliphilus Strain LW1T, Isolated from Lonar Lake, a Haloalkaline Lake in the Buldana District of Maharashtra, India.</title>
        <authorList>
            <person name="Singh A."/>
            <person name="Kumar Jangir P."/>
            <person name="Sharma R."/>
            <person name="Singh A."/>
            <person name="Kumar Pinnaka A."/>
            <person name="Shivaji S."/>
        </authorList>
    </citation>
    <scope>NUCLEOTIDE SEQUENCE [LARGE SCALE GENOMIC DNA]</scope>
    <source>
        <strain evidence="2">CCUG 57479 / KCTC 22604 / LW1</strain>
    </source>
</reference>
<sequence length="37" mass="4452">MCENMNVVFHPIDPIEMTVFVFEKTQDECEQFRPSIF</sequence>
<gene>
    <name evidence="1" type="ORF">A33Q_2389</name>
</gene>
<comment type="caution">
    <text evidence="1">The sequence shown here is derived from an EMBL/GenBank/DDBJ whole genome shotgun (WGS) entry which is preliminary data.</text>
</comment>
<dbReference type="Proteomes" id="UP000006073">
    <property type="component" value="Unassembled WGS sequence"/>
</dbReference>
<proteinExistence type="predicted"/>
<dbReference type="EMBL" id="ALWO02000033">
    <property type="protein sequence ID" value="EOZ96619.1"/>
    <property type="molecule type" value="Genomic_DNA"/>
</dbReference>
<accession>S2DCJ3</accession>